<feature type="transmembrane region" description="Helical" evidence="7">
    <location>
        <begin position="49"/>
        <end position="67"/>
    </location>
</feature>
<evidence type="ECO:0000256" key="2">
    <source>
        <dbReference type="ARBA" id="ARBA00005241"/>
    </source>
</evidence>
<keyword evidence="4 7" id="KW-1133">Transmembrane helix</keyword>
<keyword evidence="10" id="KW-1185">Reference proteome</keyword>
<sequence>MPEERNGNGFQYPEKFESDTKNKKSNSVDISICKGCKLSVNKTFLPVKAALFCWFAALSALFLWQVETKVYKPSAKLWRKALVLGKKLEIWFFVPLLLIMGSCFGSVPSIAAGTCRASELVIFLSVLLEERYAIYGISFSFLELPWPAVVIELSSILAYHLHWIAVMQYAVHVAPEGLEATVKVLAGSIQYNLGKIITTSIGGYVMTEYGGRVAFRTLGIMASIYAAIYGSYLFVDHLRKKKLTQSESNHFQAIS</sequence>
<evidence type="ECO:0000256" key="7">
    <source>
        <dbReference type="SAM" id="Phobius"/>
    </source>
</evidence>
<evidence type="ECO:0000256" key="4">
    <source>
        <dbReference type="ARBA" id="ARBA00022989"/>
    </source>
</evidence>
<evidence type="ECO:0000256" key="1">
    <source>
        <dbReference type="ARBA" id="ARBA00004141"/>
    </source>
</evidence>
<feature type="region of interest" description="Disordered" evidence="6">
    <location>
        <begin position="1"/>
        <end position="22"/>
    </location>
</feature>
<dbReference type="Gene3D" id="1.20.1250.20">
    <property type="entry name" value="MFS general substrate transporter like domains"/>
    <property type="match status" value="1"/>
</dbReference>
<dbReference type="PANTHER" id="PTHR16172">
    <property type="entry name" value="MAJOR FACILITATOR SUPERFAMILY DOMAIN-CONTAINING PROTEIN 6-LIKE"/>
    <property type="match status" value="1"/>
</dbReference>
<keyword evidence="3 7" id="KW-0812">Transmembrane</keyword>
<evidence type="ECO:0000313" key="9">
    <source>
        <dbReference type="EMBL" id="GFY43796.1"/>
    </source>
</evidence>
<comment type="caution">
    <text evidence="9">The sequence shown here is derived from an EMBL/GenBank/DDBJ whole genome shotgun (WGS) entry which is preliminary data.</text>
</comment>
<reference evidence="9" key="1">
    <citation type="submission" date="2020-08" db="EMBL/GenBank/DDBJ databases">
        <title>Multicomponent nature underlies the extraordinary mechanical properties of spider dragline silk.</title>
        <authorList>
            <person name="Kono N."/>
            <person name="Nakamura H."/>
            <person name="Mori M."/>
            <person name="Yoshida Y."/>
            <person name="Ohtoshi R."/>
            <person name="Malay A.D."/>
            <person name="Moran D.A.P."/>
            <person name="Tomita M."/>
            <person name="Numata K."/>
            <person name="Arakawa K."/>
        </authorList>
    </citation>
    <scope>NUCLEOTIDE SEQUENCE</scope>
</reference>
<keyword evidence="5 7" id="KW-0472">Membrane</keyword>
<dbReference type="OrthoDB" id="6418856at2759"/>
<dbReference type="GO" id="GO:0016020">
    <property type="term" value="C:membrane"/>
    <property type="evidence" value="ECO:0007669"/>
    <property type="project" value="UniProtKB-SubCell"/>
</dbReference>
<accession>A0A8X6X1L8</accession>
<comment type="subcellular location">
    <subcellularLocation>
        <location evidence="1">Membrane</location>
        <topology evidence="1">Multi-pass membrane protein</topology>
    </subcellularLocation>
</comment>
<dbReference type="InterPro" id="IPR036259">
    <property type="entry name" value="MFS_trans_sf"/>
</dbReference>
<dbReference type="EMBL" id="BMAV01003874">
    <property type="protein sequence ID" value="GFY43796.1"/>
    <property type="molecule type" value="Genomic_DNA"/>
</dbReference>
<evidence type="ECO:0000259" key="8">
    <source>
        <dbReference type="Pfam" id="PF12832"/>
    </source>
</evidence>
<protein>
    <recommendedName>
        <fullName evidence="8">Major facilitator superfamily associated domain-containing protein</fullName>
    </recommendedName>
</protein>
<dbReference type="Pfam" id="PF12832">
    <property type="entry name" value="MFS_1_like"/>
    <property type="match status" value="1"/>
</dbReference>
<feature type="transmembrane region" description="Helical" evidence="7">
    <location>
        <begin position="213"/>
        <end position="235"/>
    </location>
</feature>
<dbReference type="InterPro" id="IPR024989">
    <property type="entry name" value="MFS_assoc_dom"/>
</dbReference>
<name>A0A8X6X1L8_9ARAC</name>
<dbReference type="PANTHER" id="PTHR16172:SF41">
    <property type="entry name" value="MAJOR FACILITATOR SUPERFAMILY DOMAIN-CONTAINING PROTEIN 6-LIKE"/>
    <property type="match status" value="1"/>
</dbReference>
<dbReference type="Proteomes" id="UP000886998">
    <property type="component" value="Unassembled WGS sequence"/>
</dbReference>
<evidence type="ECO:0000256" key="3">
    <source>
        <dbReference type="ARBA" id="ARBA00022692"/>
    </source>
</evidence>
<organism evidence="9 10">
    <name type="scientific">Trichonephila inaurata madagascariensis</name>
    <dbReference type="NCBI Taxonomy" id="2747483"/>
    <lineage>
        <taxon>Eukaryota</taxon>
        <taxon>Metazoa</taxon>
        <taxon>Ecdysozoa</taxon>
        <taxon>Arthropoda</taxon>
        <taxon>Chelicerata</taxon>
        <taxon>Arachnida</taxon>
        <taxon>Araneae</taxon>
        <taxon>Araneomorphae</taxon>
        <taxon>Entelegynae</taxon>
        <taxon>Araneoidea</taxon>
        <taxon>Nephilidae</taxon>
        <taxon>Trichonephila</taxon>
        <taxon>Trichonephila inaurata</taxon>
    </lineage>
</organism>
<gene>
    <name evidence="9" type="ORF">TNIN_44281</name>
</gene>
<comment type="similarity">
    <text evidence="2">Belongs to the major facilitator superfamily. MFSD6 family.</text>
</comment>
<dbReference type="InterPro" id="IPR051717">
    <property type="entry name" value="MFS_MFSD6"/>
</dbReference>
<evidence type="ECO:0000256" key="5">
    <source>
        <dbReference type="ARBA" id="ARBA00023136"/>
    </source>
</evidence>
<proteinExistence type="inferred from homology"/>
<dbReference type="AlphaFoldDB" id="A0A8X6X1L8"/>
<evidence type="ECO:0000256" key="6">
    <source>
        <dbReference type="SAM" id="MobiDB-lite"/>
    </source>
</evidence>
<evidence type="ECO:0000313" key="10">
    <source>
        <dbReference type="Proteomes" id="UP000886998"/>
    </source>
</evidence>
<feature type="domain" description="Major facilitator superfamily associated" evidence="8">
    <location>
        <begin position="130"/>
        <end position="216"/>
    </location>
</feature>
<feature type="transmembrane region" description="Helical" evidence="7">
    <location>
        <begin position="88"/>
        <end position="112"/>
    </location>
</feature>